<keyword evidence="1" id="KW-0812">Transmembrane</keyword>
<dbReference type="EMBL" id="KB908515">
    <property type="protein sequence ID" value="EOA89460.1"/>
    <property type="molecule type" value="Genomic_DNA"/>
</dbReference>
<keyword evidence="3" id="KW-1185">Reference proteome</keyword>
<reference evidence="2 3" key="2">
    <citation type="journal article" date="2013" name="PLoS Genet.">
        <title>Comparative genome structure, secondary metabolite, and effector coding capacity across Cochliobolus pathogens.</title>
        <authorList>
            <person name="Condon B.J."/>
            <person name="Leng Y."/>
            <person name="Wu D."/>
            <person name="Bushley K.E."/>
            <person name="Ohm R.A."/>
            <person name="Otillar R."/>
            <person name="Martin J."/>
            <person name="Schackwitz W."/>
            <person name="Grimwood J."/>
            <person name="MohdZainudin N."/>
            <person name="Xue C."/>
            <person name="Wang R."/>
            <person name="Manning V.A."/>
            <person name="Dhillon B."/>
            <person name="Tu Z.J."/>
            <person name="Steffenson B.J."/>
            <person name="Salamov A."/>
            <person name="Sun H."/>
            <person name="Lowry S."/>
            <person name="LaButti K."/>
            <person name="Han J."/>
            <person name="Copeland A."/>
            <person name="Lindquist E."/>
            <person name="Barry K."/>
            <person name="Schmutz J."/>
            <person name="Baker S.E."/>
            <person name="Ciuffetti L.M."/>
            <person name="Grigoriev I.V."/>
            <person name="Zhong S."/>
            <person name="Turgeon B.G."/>
        </authorList>
    </citation>
    <scope>NUCLEOTIDE SEQUENCE [LARGE SCALE GENOMIC DNA]</scope>
    <source>
        <strain evidence="3">28A</strain>
    </source>
</reference>
<evidence type="ECO:0000313" key="2">
    <source>
        <dbReference type="EMBL" id="EOA89460.1"/>
    </source>
</evidence>
<proteinExistence type="predicted"/>
<dbReference type="GeneID" id="19400356"/>
<dbReference type="HOGENOM" id="CLU_2723814_0_0_1"/>
<dbReference type="Proteomes" id="UP000016935">
    <property type="component" value="Unassembled WGS sequence"/>
</dbReference>
<reference evidence="2 3" key="1">
    <citation type="journal article" date="2012" name="PLoS Pathog.">
        <title>Diverse lifestyles and strategies of plant pathogenesis encoded in the genomes of eighteen Dothideomycetes fungi.</title>
        <authorList>
            <person name="Ohm R.A."/>
            <person name="Feau N."/>
            <person name="Henrissat B."/>
            <person name="Schoch C.L."/>
            <person name="Horwitz B.A."/>
            <person name="Barry K.W."/>
            <person name="Condon B.J."/>
            <person name="Copeland A.C."/>
            <person name="Dhillon B."/>
            <person name="Glaser F."/>
            <person name="Hesse C.N."/>
            <person name="Kosti I."/>
            <person name="LaButti K."/>
            <person name="Lindquist E.A."/>
            <person name="Lucas S."/>
            <person name="Salamov A.A."/>
            <person name="Bradshaw R.E."/>
            <person name="Ciuffetti L."/>
            <person name="Hamelin R.C."/>
            <person name="Kema G.H.J."/>
            <person name="Lawrence C."/>
            <person name="Scott J.A."/>
            <person name="Spatafora J.W."/>
            <person name="Turgeon B.G."/>
            <person name="de Wit P.J.G.M."/>
            <person name="Zhong S."/>
            <person name="Goodwin S.B."/>
            <person name="Grigoriev I.V."/>
        </authorList>
    </citation>
    <scope>NUCLEOTIDE SEQUENCE [LARGE SCALE GENOMIC DNA]</scope>
    <source>
        <strain evidence="3">28A</strain>
    </source>
</reference>
<accession>R0IXD6</accession>
<name>R0IXD6_EXST2</name>
<dbReference type="AlphaFoldDB" id="R0IXD6"/>
<keyword evidence="1" id="KW-1133">Transmembrane helix</keyword>
<sequence>MARASLAHCHWLMSNYRPFTFAFGSRWFFAGYPCMHACIHPLSIFYFVSLYHMTYLTCIMLDVFFAFCIAVT</sequence>
<organism evidence="2 3">
    <name type="scientific">Exserohilum turcicum (strain 28A)</name>
    <name type="common">Northern leaf blight fungus</name>
    <name type="synonym">Setosphaeria turcica</name>
    <dbReference type="NCBI Taxonomy" id="671987"/>
    <lineage>
        <taxon>Eukaryota</taxon>
        <taxon>Fungi</taxon>
        <taxon>Dikarya</taxon>
        <taxon>Ascomycota</taxon>
        <taxon>Pezizomycotina</taxon>
        <taxon>Dothideomycetes</taxon>
        <taxon>Pleosporomycetidae</taxon>
        <taxon>Pleosporales</taxon>
        <taxon>Pleosporineae</taxon>
        <taxon>Pleosporaceae</taxon>
        <taxon>Exserohilum</taxon>
    </lineage>
</organism>
<feature type="transmembrane region" description="Helical" evidence="1">
    <location>
        <begin position="27"/>
        <end position="47"/>
    </location>
</feature>
<dbReference type="RefSeq" id="XP_008023230.1">
    <property type="nucleotide sequence ID" value="XM_008025039.1"/>
</dbReference>
<evidence type="ECO:0000256" key="1">
    <source>
        <dbReference type="SAM" id="Phobius"/>
    </source>
</evidence>
<feature type="transmembrane region" description="Helical" evidence="1">
    <location>
        <begin position="53"/>
        <end position="71"/>
    </location>
</feature>
<evidence type="ECO:0000313" key="3">
    <source>
        <dbReference type="Proteomes" id="UP000016935"/>
    </source>
</evidence>
<keyword evidence="1" id="KW-0472">Membrane</keyword>
<gene>
    <name evidence="2" type="ORF">SETTUDRAFT_167926</name>
</gene>
<protein>
    <submittedName>
        <fullName evidence="2">Uncharacterized protein</fullName>
    </submittedName>
</protein>